<evidence type="ECO:0000313" key="2">
    <source>
        <dbReference type="EMBL" id="KKN02130.1"/>
    </source>
</evidence>
<gene>
    <name evidence="2" type="ORF">LCGC14_1120830</name>
</gene>
<organism evidence="2">
    <name type="scientific">marine sediment metagenome</name>
    <dbReference type="NCBI Taxonomy" id="412755"/>
    <lineage>
        <taxon>unclassified sequences</taxon>
        <taxon>metagenomes</taxon>
        <taxon>ecological metagenomes</taxon>
    </lineage>
</organism>
<sequence length="150" mass="17680">MEQERQQALEMKDELVKDFQAMKSNFPANFPDDFPKLRESEPTTSSWITDPQGEEWLQKVDTFLDYLTNDITGPDKTYEEITDEIYIIFNKVTRDRSPASVNIMTCSKEAFVVHMVRECFYFEKLPMACAKNWTKFAKIYTRYVMDLLGN</sequence>
<evidence type="ECO:0000256" key="1">
    <source>
        <dbReference type="SAM" id="MobiDB-lite"/>
    </source>
</evidence>
<proteinExistence type="predicted"/>
<feature type="region of interest" description="Disordered" evidence="1">
    <location>
        <begin position="30"/>
        <end position="49"/>
    </location>
</feature>
<reference evidence="2" key="1">
    <citation type="journal article" date="2015" name="Nature">
        <title>Complex archaea that bridge the gap between prokaryotes and eukaryotes.</title>
        <authorList>
            <person name="Spang A."/>
            <person name="Saw J.H."/>
            <person name="Jorgensen S.L."/>
            <person name="Zaremba-Niedzwiedzka K."/>
            <person name="Martijn J."/>
            <person name="Lind A.E."/>
            <person name="van Eijk R."/>
            <person name="Schleper C."/>
            <person name="Guy L."/>
            <person name="Ettema T.J."/>
        </authorList>
    </citation>
    <scope>NUCLEOTIDE SEQUENCE</scope>
</reference>
<dbReference type="AlphaFoldDB" id="A0A0F9M417"/>
<name>A0A0F9M417_9ZZZZ</name>
<protein>
    <submittedName>
        <fullName evidence="2">Uncharacterized protein</fullName>
    </submittedName>
</protein>
<dbReference type="EMBL" id="LAZR01005181">
    <property type="protein sequence ID" value="KKN02130.1"/>
    <property type="molecule type" value="Genomic_DNA"/>
</dbReference>
<comment type="caution">
    <text evidence="2">The sequence shown here is derived from an EMBL/GenBank/DDBJ whole genome shotgun (WGS) entry which is preliminary data.</text>
</comment>
<accession>A0A0F9M417</accession>